<organism evidence="2">
    <name type="scientific">Cryptococcus bacillisporus CA1280</name>
    <dbReference type="NCBI Taxonomy" id="1296109"/>
    <lineage>
        <taxon>Eukaryota</taxon>
        <taxon>Fungi</taxon>
        <taxon>Dikarya</taxon>
        <taxon>Basidiomycota</taxon>
        <taxon>Agaricomycotina</taxon>
        <taxon>Tremellomycetes</taxon>
        <taxon>Tremellales</taxon>
        <taxon>Cryptococcaceae</taxon>
        <taxon>Cryptococcus</taxon>
        <taxon>Cryptococcus gattii species complex</taxon>
    </lineage>
</organism>
<dbReference type="HOGENOM" id="CLU_969830_0_0_1"/>
<dbReference type="OrthoDB" id="2576184at2759"/>
<accession>A0A0D0VCC4</accession>
<protein>
    <submittedName>
        <fullName evidence="2">Unplaced genomic scaffold supercont1.47, whole genome shotgun sequence</fullName>
    </submittedName>
</protein>
<evidence type="ECO:0000313" key="2">
    <source>
        <dbReference type="EMBL" id="KIR44084.1"/>
    </source>
</evidence>
<sequence>MSSLSVYDTTSLWPCSATTSPTGQNHFQSRNIDSSNSSDSSSMGSQSTTAIRKWRKKKLPFAKIFNSKSFIPTTHSQTLFFASGQSLIAERKNLRTLEKGGKDLLTSLAGVYGVDYRFAKSSFMKECQTADGQREMRKRWDNKVANRDLIKEWAESTDESRKGWGEKEWDAMRERMEEEGEKTRRASLLVGDDVKELESVLARSLMETGTSAGNTLNSTGTSGYSTSRRSTAQGHLEAPFSRITFMPHSGLNECFSMSFPPPVFQSFQPAALVQHRFSLSDREVDTGVRH</sequence>
<dbReference type="EMBL" id="KN848019">
    <property type="protein sequence ID" value="KIR44084.1"/>
    <property type="molecule type" value="Genomic_DNA"/>
</dbReference>
<feature type="region of interest" description="Disordered" evidence="1">
    <location>
        <begin position="19"/>
        <end position="49"/>
    </location>
</feature>
<evidence type="ECO:0000256" key="1">
    <source>
        <dbReference type="SAM" id="MobiDB-lite"/>
    </source>
</evidence>
<reference evidence="2" key="1">
    <citation type="submission" date="2015-01" db="EMBL/GenBank/DDBJ databases">
        <title>The Genome Sequence of Cryptococcus gattii CA1280.</title>
        <authorList>
            <consortium name="The Broad Institute Genomics Platform"/>
            <person name="Cuomo C."/>
            <person name="Litvintseva A."/>
            <person name="Chen Y."/>
            <person name="Heitman J."/>
            <person name="Sun S."/>
            <person name="Springer D."/>
            <person name="Dromer F."/>
            <person name="Young S."/>
            <person name="Zeng Q."/>
            <person name="Gargeya S."/>
            <person name="Abouelleil A."/>
            <person name="Alvarado L."/>
            <person name="Chapman S.B."/>
            <person name="Gainer-Dewar J."/>
            <person name="Goldberg J."/>
            <person name="Griggs A."/>
            <person name="Gujja S."/>
            <person name="Hansen M."/>
            <person name="Howarth C."/>
            <person name="Imamovic A."/>
            <person name="Larimer J."/>
            <person name="Murphy C."/>
            <person name="Naylor J."/>
            <person name="Pearson M."/>
            <person name="Priest M."/>
            <person name="Roberts A."/>
            <person name="Saif S."/>
            <person name="Shea T."/>
            <person name="Sykes S."/>
            <person name="Wortman J."/>
            <person name="Nusbaum C."/>
            <person name="Birren B."/>
        </authorList>
    </citation>
    <scope>NUCLEOTIDE SEQUENCE [LARGE SCALE GENOMIC DNA]</scope>
    <source>
        <strain evidence="2">CA1280</strain>
    </source>
</reference>
<dbReference type="AlphaFoldDB" id="A0A0D0VCC4"/>
<feature type="compositionally biased region" description="Low complexity" evidence="1">
    <location>
        <begin position="28"/>
        <end position="47"/>
    </location>
</feature>
<gene>
    <name evidence="2" type="ORF">I312_06706</name>
</gene>
<name>A0A0D0VCC4_CRYGA</name>
<proteinExistence type="predicted"/>